<evidence type="ECO:0000256" key="2">
    <source>
        <dbReference type="SAM" id="Phobius"/>
    </source>
</evidence>
<feature type="transmembrane region" description="Helical" evidence="2">
    <location>
        <begin position="7"/>
        <end position="24"/>
    </location>
</feature>
<comment type="caution">
    <text evidence="3">The sequence shown here is derived from an EMBL/GenBank/DDBJ whole genome shotgun (WGS) entry which is preliminary data.</text>
</comment>
<keyword evidence="2" id="KW-0812">Transmembrane</keyword>
<name>A0A2V4NYN5_9ACTN</name>
<evidence type="ECO:0000256" key="1">
    <source>
        <dbReference type="SAM" id="MobiDB-lite"/>
    </source>
</evidence>
<reference evidence="3 4" key="1">
    <citation type="submission" date="2018-03" db="EMBL/GenBank/DDBJ databases">
        <title>Bioinformatic expansion and discovery of thiopeptide antibiotics.</title>
        <authorList>
            <person name="Schwalen C.J."/>
            <person name="Hudson G.A."/>
            <person name="Mitchell D.A."/>
        </authorList>
    </citation>
    <scope>NUCLEOTIDE SEQUENCE [LARGE SCALE GENOMIC DNA]</scope>
    <source>
        <strain evidence="3 4">ATCC 21389</strain>
    </source>
</reference>
<accession>A0A2V4NYN5</accession>
<protein>
    <submittedName>
        <fullName evidence="3">Uncharacterized protein</fullName>
    </submittedName>
</protein>
<evidence type="ECO:0000313" key="4">
    <source>
        <dbReference type="Proteomes" id="UP000248039"/>
    </source>
</evidence>
<feature type="transmembrane region" description="Helical" evidence="2">
    <location>
        <begin position="36"/>
        <end position="54"/>
    </location>
</feature>
<organism evidence="3 4">
    <name type="scientific">Streptomyces tateyamensis</name>
    <dbReference type="NCBI Taxonomy" id="565073"/>
    <lineage>
        <taxon>Bacteria</taxon>
        <taxon>Bacillati</taxon>
        <taxon>Actinomycetota</taxon>
        <taxon>Actinomycetes</taxon>
        <taxon>Kitasatosporales</taxon>
        <taxon>Streptomycetaceae</taxon>
        <taxon>Streptomyces</taxon>
    </lineage>
</organism>
<dbReference type="Proteomes" id="UP000248039">
    <property type="component" value="Unassembled WGS sequence"/>
</dbReference>
<feature type="region of interest" description="Disordered" evidence="1">
    <location>
        <begin position="56"/>
        <end position="95"/>
    </location>
</feature>
<dbReference type="EMBL" id="PYBW01000078">
    <property type="protein sequence ID" value="PYC76963.1"/>
    <property type="molecule type" value="Genomic_DNA"/>
</dbReference>
<keyword evidence="4" id="KW-1185">Reference proteome</keyword>
<gene>
    <name evidence="3" type="ORF">C7C46_20800</name>
</gene>
<dbReference type="AlphaFoldDB" id="A0A2V4NYN5"/>
<keyword evidence="2" id="KW-1133">Transmembrane helix</keyword>
<sequence length="95" mass="9717">MPIPFGLRLLAPVVPLSVLLWFLLTPGPPSGGSGALLALLTLGGWSLGVLPVHCDQQQAGPARRRRPATAPVSAAQPQPAGRGVEAGPLQDRAEG</sequence>
<keyword evidence="2" id="KW-0472">Membrane</keyword>
<evidence type="ECO:0000313" key="3">
    <source>
        <dbReference type="EMBL" id="PYC76963.1"/>
    </source>
</evidence>
<proteinExistence type="predicted"/>